<accession>A0A819W315</accession>
<dbReference type="EMBL" id="CAJNOG010001091">
    <property type="protein sequence ID" value="CAF1407620.1"/>
    <property type="molecule type" value="Genomic_DNA"/>
</dbReference>
<sequence length="116" mass="13352">MLSYNFVTGTTEKKHVNTLSSIPSLHAFNPDTTTWPSYRDRMTFYFQANGITIDADRKPLFLWSIGNQVYSLLESLVAPRILTESELTYTNLIGLLDKHYDDTKNIITPTIIMKLY</sequence>
<comment type="caution">
    <text evidence="2">The sequence shown here is derived from an EMBL/GenBank/DDBJ whole genome shotgun (WGS) entry which is preliminary data.</text>
</comment>
<protein>
    <submittedName>
        <fullName evidence="2">Uncharacterized protein</fullName>
    </submittedName>
</protein>
<dbReference type="Proteomes" id="UP000663844">
    <property type="component" value="Unassembled WGS sequence"/>
</dbReference>
<evidence type="ECO:0000313" key="1">
    <source>
        <dbReference type="EMBL" id="CAF1407620.1"/>
    </source>
</evidence>
<proteinExistence type="predicted"/>
<evidence type="ECO:0000313" key="3">
    <source>
        <dbReference type="Proteomes" id="UP000663844"/>
    </source>
</evidence>
<organism evidence="2 3">
    <name type="scientific">Adineta steineri</name>
    <dbReference type="NCBI Taxonomy" id="433720"/>
    <lineage>
        <taxon>Eukaryota</taxon>
        <taxon>Metazoa</taxon>
        <taxon>Spiralia</taxon>
        <taxon>Gnathifera</taxon>
        <taxon>Rotifera</taxon>
        <taxon>Eurotatoria</taxon>
        <taxon>Bdelloidea</taxon>
        <taxon>Adinetida</taxon>
        <taxon>Adinetidae</taxon>
        <taxon>Adineta</taxon>
    </lineage>
</organism>
<dbReference type="AlphaFoldDB" id="A0A819W315"/>
<gene>
    <name evidence="1" type="ORF">JYZ213_LOCUS38164</name>
    <name evidence="2" type="ORF">OXD698_LOCUS36323</name>
</gene>
<reference evidence="2" key="1">
    <citation type="submission" date="2021-02" db="EMBL/GenBank/DDBJ databases">
        <authorList>
            <person name="Nowell W R."/>
        </authorList>
    </citation>
    <scope>NUCLEOTIDE SEQUENCE</scope>
</reference>
<evidence type="ECO:0000313" key="2">
    <source>
        <dbReference type="EMBL" id="CAF4118083.1"/>
    </source>
</evidence>
<dbReference type="EMBL" id="CAJOAZ010005937">
    <property type="protein sequence ID" value="CAF4118083.1"/>
    <property type="molecule type" value="Genomic_DNA"/>
</dbReference>
<dbReference type="Proteomes" id="UP000663845">
    <property type="component" value="Unassembled WGS sequence"/>
</dbReference>
<name>A0A819W315_9BILA</name>